<dbReference type="EMBL" id="CAXKWB010001907">
    <property type="protein sequence ID" value="CAL4065776.1"/>
    <property type="molecule type" value="Genomic_DNA"/>
</dbReference>
<keyword evidence="6 10" id="KW-0735">Signal-anchor</keyword>
<keyword evidence="12" id="KW-1185">Reference proteome</keyword>
<evidence type="ECO:0000256" key="5">
    <source>
        <dbReference type="ARBA" id="ARBA00022692"/>
    </source>
</evidence>
<dbReference type="Pfam" id="PF01762">
    <property type="entry name" value="Galactosyl_T"/>
    <property type="match status" value="1"/>
</dbReference>
<dbReference type="GO" id="GO:0000139">
    <property type="term" value="C:Golgi membrane"/>
    <property type="evidence" value="ECO:0007669"/>
    <property type="project" value="UniProtKB-SubCell"/>
</dbReference>
<dbReference type="EC" id="2.4.1.-" evidence="10"/>
<feature type="transmembrane region" description="Helical" evidence="10">
    <location>
        <begin position="9"/>
        <end position="27"/>
    </location>
</feature>
<evidence type="ECO:0000256" key="4">
    <source>
        <dbReference type="ARBA" id="ARBA00022679"/>
    </source>
</evidence>
<comment type="similarity">
    <text evidence="2 10">Belongs to the glycosyltransferase 31 family.</text>
</comment>
<evidence type="ECO:0000256" key="3">
    <source>
        <dbReference type="ARBA" id="ARBA00022676"/>
    </source>
</evidence>
<keyword evidence="8 10" id="KW-0333">Golgi apparatus</keyword>
<dbReference type="AlphaFoldDB" id="A0AAV2PYL7"/>
<dbReference type="GO" id="GO:0016758">
    <property type="term" value="F:hexosyltransferase activity"/>
    <property type="evidence" value="ECO:0007669"/>
    <property type="project" value="InterPro"/>
</dbReference>
<evidence type="ECO:0000313" key="11">
    <source>
        <dbReference type="EMBL" id="CAL4065776.1"/>
    </source>
</evidence>
<sequence>GMRFCCQPVSFLFLCILTGTILLVGLLEDLLTPQHPPTPSPVSIHPLYPSRIPLLDLPHFTYIINNDVCSGEDIFATVIVHTHPANIQERNSIRKSIPQKYLNEMKLRRVFLMARADTSTQKLYHATPQHSIEEENDRNHDIIQGNFMEHYRNLTYKHTMGLQWVIR</sequence>
<evidence type="ECO:0000256" key="10">
    <source>
        <dbReference type="RuleBase" id="RU363063"/>
    </source>
</evidence>
<keyword evidence="4" id="KW-0808">Transferase</keyword>
<comment type="caution">
    <text evidence="11">The sequence shown here is derived from an EMBL/GenBank/DDBJ whole genome shotgun (WGS) entry which is preliminary data.</text>
</comment>
<organism evidence="11 12">
    <name type="scientific">Meganyctiphanes norvegica</name>
    <name type="common">Northern krill</name>
    <name type="synonym">Thysanopoda norvegica</name>
    <dbReference type="NCBI Taxonomy" id="48144"/>
    <lineage>
        <taxon>Eukaryota</taxon>
        <taxon>Metazoa</taxon>
        <taxon>Ecdysozoa</taxon>
        <taxon>Arthropoda</taxon>
        <taxon>Crustacea</taxon>
        <taxon>Multicrustacea</taxon>
        <taxon>Malacostraca</taxon>
        <taxon>Eumalacostraca</taxon>
        <taxon>Eucarida</taxon>
        <taxon>Euphausiacea</taxon>
        <taxon>Euphausiidae</taxon>
        <taxon>Meganyctiphanes</taxon>
    </lineage>
</organism>
<comment type="subcellular location">
    <subcellularLocation>
        <location evidence="1 10">Golgi apparatus membrane</location>
        <topology evidence="1 10">Single-pass type II membrane protein</topology>
    </subcellularLocation>
</comment>
<feature type="non-terminal residue" evidence="11">
    <location>
        <position position="167"/>
    </location>
</feature>
<dbReference type="PANTHER" id="PTHR11214:SF235">
    <property type="entry name" value="HEXOSYLTRANSFERASE"/>
    <property type="match status" value="1"/>
</dbReference>
<accession>A0AAV2PYL7</accession>
<evidence type="ECO:0000256" key="2">
    <source>
        <dbReference type="ARBA" id="ARBA00008661"/>
    </source>
</evidence>
<gene>
    <name evidence="11" type="ORF">MNOR_LOCUS5065</name>
</gene>
<evidence type="ECO:0000256" key="6">
    <source>
        <dbReference type="ARBA" id="ARBA00022968"/>
    </source>
</evidence>
<evidence type="ECO:0000256" key="9">
    <source>
        <dbReference type="ARBA" id="ARBA00023136"/>
    </source>
</evidence>
<evidence type="ECO:0000256" key="7">
    <source>
        <dbReference type="ARBA" id="ARBA00022989"/>
    </source>
</evidence>
<evidence type="ECO:0000313" key="12">
    <source>
        <dbReference type="Proteomes" id="UP001497623"/>
    </source>
</evidence>
<keyword evidence="7 10" id="KW-1133">Transmembrane helix</keyword>
<keyword evidence="3 10" id="KW-0328">Glycosyltransferase</keyword>
<evidence type="ECO:0000256" key="1">
    <source>
        <dbReference type="ARBA" id="ARBA00004323"/>
    </source>
</evidence>
<dbReference type="PANTHER" id="PTHR11214">
    <property type="entry name" value="BETA-1,3-N-ACETYLGLUCOSAMINYLTRANSFERASE"/>
    <property type="match status" value="1"/>
</dbReference>
<keyword evidence="9 10" id="KW-0472">Membrane</keyword>
<name>A0AAV2PYL7_MEGNR</name>
<proteinExistence type="inferred from homology"/>
<evidence type="ECO:0000256" key="8">
    <source>
        <dbReference type="ARBA" id="ARBA00023034"/>
    </source>
</evidence>
<protein>
    <recommendedName>
        <fullName evidence="10">Hexosyltransferase</fullName>
        <ecNumber evidence="10">2.4.1.-</ecNumber>
    </recommendedName>
</protein>
<dbReference type="InterPro" id="IPR002659">
    <property type="entry name" value="Glyco_trans_31"/>
</dbReference>
<dbReference type="Proteomes" id="UP001497623">
    <property type="component" value="Unassembled WGS sequence"/>
</dbReference>
<reference evidence="11 12" key="1">
    <citation type="submission" date="2024-05" db="EMBL/GenBank/DDBJ databases">
        <authorList>
            <person name="Wallberg A."/>
        </authorList>
    </citation>
    <scope>NUCLEOTIDE SEQUENCE [LARGE SCALE GENOMIC DNA]</scope>
</reference>
<dbReference type="GO" id="GO:0006493">
    <property type="term" value="P:protein O-linked glycosylation"/>
    <property type="evidence" value="ECO:0007669"/>
    <property type="project" value="TreeGrafter"/>
</dbReference>
<keyword evidence="5 10" id="KW-0812">Transmembrane</keyword>
<feature type="non-terminal residue" evidence="11">
    <location>
        <position position="1"/>
    </location>
</feature>